<organism evidence="1 2">
    <name type="scientific">Cannabis sativa</name>
    <name type="common">Hemp</name>
    <name type="synonym">Marijuana</name>
    <dbReference type="NCBI Taxonomy" id="3483"/>
    <lineage>
        <taxon>Eukaryota</taxon>
        <taxon>Viridiplantae</taxon>
        <taxon>Streptophyta</taxon>
        <taxon>Embryophyta</taxon>
        <taxon>Tracheophyta</taxon>
        <taxon>Spermatophyta</taxon>
        <taxon>Magnoliopsida</taxon>
        <taxon>eudicotyledons</taxon>
        <taxon>Gunneridae</taxon>
        <taxon>Pentapetalae</taxon>
        <taxon>rosids</taxon>
        <taxon>fabids</taxon>
        <taxon>Rosales</taxon>
        <taxon>Cannabaceae</taxon>
        <taxon>Cannabis</taxon>
    </lineage>
</organism>
<dbReference type="EMBL" id="UZAU01000335">
    <property type="status" value="NOT_ANNOTATED_CDS"/>
    <property type="molecule type" value="Genomic_DNA"/>
</dbReference>
<proteinExistence type="predicted"/>
<keyword evidence="2" id="KW-1185">Reference proteome</keyword>
<accession>A0A803P6Q8</accession>
<reference evidence="1" key="1">
    <citation type="submission" date="2018-11" db="EMBL/GenBank/DDBJ databases">
        <authorList>
            <person name="Grassa J C."/>
        </authorList>
    </citation>
    <scope>NUCLEOTIDE SEQUENCE [LARGE SCALE GENOMIC DNA]</scope>
</reference>
<dbReference type="Proteomes" id="UP000596661">
    <property type="component" value="Chromosome 3"/>
</dbReference>
<protein>
    <submittedName>
        <fullName evidence="1">Uncharacterized protein</fullName>
    </submittedName>
</protein>
<reference evidence="1" key="2">
    <citation type="submission" date="2021-03" db="UniProtKB">
        <authorList>
            <consortium name="EnsemblPlants"/>
        </authorList>
    </citation>
    <scope>IDENTIFICATION</scope>
</reference>
<evidence type="ECO:0000313" key="1">
    <source>
        <dbReference type="EnsemblPlants" id="cds.evm.model.03.1804"/>
    </source>
</evidence>
<sequence length="128" mass="14384">MTLIFAMDYLSSVISSHILSLFVQQILLLHLGGKAAWMNPPSEGNLKVEQRLDLKSVNTFGFGIAYLLMTRENVGHLPCLLKGCFKRIMEALALIYSLQWLKDSLNYVHYIGSSLLVVKGYAASQRHI</sequence>
<dbReference type="EnsemblPlants" id="evm.model.03.1804">
    <property type="protein sequence ID" value="cds.evm.model.03.1804"/>
    <property type="gene ID" value="evm.TU.03.1804"/>
</dbReference>
<dbReference type="AlphaFoldDB" id="A0A803P6Q8"/>
<dbReference type="Gramene" id="evm.model.03.1804">
    <property type="protein sequence ID" value="cds.evm.model.03.1804"/>
    <property type="gene ID" value="evm.TU.03.1804"/>
</dbReference>
<name>A0A803P6Q8_CANSA</name>
<evidence type="ECO:0000313" key="2">
    <source>
        <dbReference type="Proteomes" id="UP000596661"/>
    </source>
</evidence>